<comment type="similarity">
    <text evidence="2">Belongs to the cytochrome P450 family.</text>
</comment>
<evidence type="ECO:0000313" key="9">
    <source>
        <dbReference type="EMBL" id="KAF7634166.1"/>
    </source>
</evidence>
<evidence type="ECO:0000256" key="3">
    <source>
        <dbReference type="ARBA" id="ARBA00022723"/>
    </source>
</evidence>
<evidence type="ECO:0000256" key="6">
    <source>
        <dbReference type="ARBA" id="ARBA00023033"/>
    </source>
</evidence>
<dbReference type="Proteomes" id="UP000605970">
    <property type="component" value="Unassembled WGS sequence"/>
</dbReference>
<dbReference type="PRINTS" id="PR00463">
    <property type="entry name" value="EP450I"/>
</dbReference>
<dbReference type="GO" id="GO:0006082">
    <property type="term" value="P:organic acid metabolic process"/>
    <property type="evidence" value="ECO:0007669"/>
    <property type="project" value="TreeGrafter"/>
</dbReference>
<dbReference type="AlphaFoldDB" id="A0A8S9ZM38"/>
<keyword evidence="5 7" id="KW-0408">Iron</keyword>
<dbReference type="Gene3D" id="1.10.630.10">
    <property type="entry name" value="Cytochrome P450"/>
    <property type="match status" value="1"/>
</dbReference>
<dbReference type="InterPro" id="IPR050182">
    <property type="entry name" value="Cytochrome_P450_fam2"/>
</dbReference>
<proteinExistence type="inferred from homology"/>
<comment type="caution">
    <text evidence="9">The sequence shown here is derived from an EMBL/GenBank/DDBJ whole genome shotgun (WGS) entry which is preliminary data.</text>
</comment>
<dbReference type="OrthoDB" id="1055148at2759"/>
<evidence type="ECO:0000256" key="2">
    <source>
        <dbReference type="ARBA" id="ARBA00010617"/>
    </source>
</evidence>
<accession>A0A8S9ZM38</accession>
<evidence type="ECO:0000256" key="5">
    <source>
        <dbReference type="ARBA" id="ARBA00023004"/>
    </source>
</evidence>
<dbReference type="PRINTS" id="PR00385">
    <property type="entry name" value="P450"/>
</dbReference>
<evidence type="ECO:0000256" key="4">
    <source>
        <dbReference type="ARBA" id="ARBA00023002"/>
    </source>
</evidence>
<dbReference type="Pfam" id="PF00067">
    <property type="entry name" value="p450"/>
    <property type="match status" value="1"/>
</dbReference>
<feature type="transmembrane region" description="Helical" evidence="8">
    <location>
        <begin position="12"/>
        <end position="38"/>
    </location>
</feature>
<keyword evidence="8" id="KW-1133">Transmembrane helix</keyword>
<comment type="cofactor">
    <cofactor evidence="1 7">
        <name>heme</name>
        <dbReference type="ChEBI" id="CHEBI:30413"/>
    </cofactor>
</comment>
<sequence length="539" mass="62981">MLISLHTMLLSIPSFIFSSFFIYSFLTIILILLILNFIHSITNNKLPPGPFHLPLIGNFIQLNLCYPYRSFIYWKQKFGPIYTVWLPQPCLVIAGYKQISELLVNSKYADIFSDRPTFSYSFGVFNNFQPDGDGIILSRQKVWKKNRNFALSAFRNLGMGRQIMETRINYHKDILISRLKEIVNNKNGIVNDMSMQFDFYSGNIIQSLLIGRFHEYNDPEFIHIKKLMDNTTEEVATIQMLIVNRWPLFRWIFPAYWRYIRQGFELQRFFLNEVDIHIAKINKDGKVNVAELEDPECFVEAYLQSIIAEKQSLEDPAIRLTIAICSADLWAGGIETVASTLTWAIIYLLNYPDIQLKLQEEFDKQLGDQPFRYSDHLELPYFRAFIDELQRIVNILPWNIPHSTSKEVSLGEWIIPKDTIVMVQHGSVHLDPLNFPQPEVFRPERFLNLEGKYKGSDLLKPYGSGKRICLGDSLAKMELFIMLASLLRNFNFELLDGKLPSLNRTFGMLNHASPFKLLFYFLMLLFVLFYNLKKKNYIK</sequence>
<keyword evidence="8" id="KW-0472">Membrane</keyword>
<dbReference type="EMBL" id="JABEBT010000063">
    <property type="protein sequence ID" value="KAF7634166.1"/>
    <property type="molecule type" value="Genomic_DNA"/>
</dbReference>
<dbReference type="InterPro" id="IPR001128">
    <property type="entry name" value="Cyt_P450"/>
</dbReference>
<reference evidence="9" key="1">
    <citation type="journal article" date="2020" name="Ecol. Evol.">
        <title>Genome structure and content of the rice root-knot nematode (Meloidogyne graminicola).</title>
        <authorList>
            <person name="Phan N.T."/>
            <person name="Danchin E.G.J."/>
            <person name="Klopp C."/>
            <person name="Perfus-Barbeoch L."/>
            <person name="Kozlowski D.K."/>
            <person name="Koutsovoulos G.D."/>
            <person name="Lopez-Roques C."/>
            <person name="Bouchez O."/>
            <person name="Zahm M."/>
            <person name="Besnard G."/>
            <person name="Bellafiore S."/>
        </authorList>
    </citation>
    <scope>NUCLEOTIDE SEQUENCE</scope>
    <source>
        <strain evidence="9">VN-18</strain>
    </source>
</reference>
<organism evidence="9 10">
    <name type="scientific">Meloidogyne graminicola</name>
    <dbReference type="NCBI Taxonomy" id="189291"/>
    <lineage>
        <taxon>Eukaryota</taxon>
        <taxon>Metazoa</taxon>
        <taxon>Ecdysozoa</taxon>
        <taxon>Nematoda</taxon>
        <taxon>Chromadorea</taxon>
        <taxon>Rhabditida</taxon>
        <taxon>Tylenchina</taxon>
        <taxon>Tylenchomorpha</taxon>
        <taxon>Tylenchoidea</taxon>
        <taxon>Meloidogynidae</taxon>
        <taxon>Meloidogyninae</taxon>
        <taxon>Meloidogyne</taxon>
    </lineage>
</organism>
<keyword evidence="4" id="KW-0560">Oxidoreductase</keyword>
<name>A0A8S9ZM38_9BILA</name>
<keyword evidence="6" id="KW-0503">Monooxygenase</keyword>
<dbReference type="GO" id="GO:0016712">
    <property type="term" value="F:oxidoreductase activity, acting on paired donors, with incorporation or reduction of molecular oxygen, reduced flavin or flavoprotein as one donor, and incorporation of one atom of oxygen"/>
    <property type="evidence" value="ECO:0007669"/>
    <property type="project" value="TreeGrafter"/>
</dbReference>
<dbReference type="InterPro" id="IPR002401">
    <property type="entry name" value="Cyt_P450_E_grp-I"/>
</dbReference>
<dbReference type="GO" id="GO:0005506">
    <property type="term" value="F:iron ion binding"/>
    <property type="evidence" value="ECO:0007669"/>
    <property type="project" value="InterPro"/>
</dbReference>
<dbReference type="SUPFAM" id="SSF48264">
    <property type="entry name" value="Cytochrome P450"/>
    <property type="match status" value="1"/>
</dbReference>
<feature type="binding site" description="axial binding residue" evidence="7">
    <location>
        <position position="469"/>
    </location>
    <ligand>
        <name>heme</name>
        <dbReference type="ChEBI" id="CHEBI:30413"/>
    </ligand>
    <ligandPart>
        <name>Fe</name>
        <dbReference type="ChEBI" id="CHEBI:18248"/>
    </ligandPart>
</feature>
<keyword evidence="3 7" id="KW-0479">Metal-binding</keyword>
<keyword evidence="8" id="KW-0812">Transmembrane</keyword>
<dbReference type="InterPro" id="IPR036396">
    <property type="entry name" value="Cyt_P450_sf"/>
</dbReference>
<protein>
    <recommendedName>
        <fullName evidence="11">Cytochrome P450</fullName>
    </recommendedName>
</protein>
<evidence type="ECO:0000256" key="7">
    <source>
        <dbReference type="PIRSR" id="PIRSR602401-1"/>
    </source>
</evidence>
<gene>
    <name evidence="9" type="ORF">Mgra_00006464</name>
</gene>
<evidence type="ECO:0000256" key="1">
    <source>
        <dbReference type="ARBA" id="ARBA00001971"/>
    </source>
</evidence>
<keyword evidence="7" id="KW-0349">Heme</keyword>
<dbReference type="GO" id="GO:0005737">
    <property type="term" value="C:cytoplasm"/>
    <property type="evidence" value="ECO:0007669"/>
    <property type="project" value="TreeGrafter"/>
</dbReference>
<evidence type="ECO:0008006" key="11">
    <source>
        <dbReference type="Google" id="ProtNLM"/>
    </source>
</evidence>
<dbReference type="PANTHER" id="PTHR24300:SF403">
    <property type="entry name" value="CYTOCHROME P450 306A1"/>
    <property type="match status" value="1"/>
</dbReference>
<dbReference type="GO" id="GO:0020037">
    <property type="term" value="F:heme binding"/>
    <property type="evidence" value="ECO:0007669"/>
    <property type="project" value="InterPro"/>
</dbReference>
<dbReference type="PANTHER" id="PTHR24300">
    <property type="entry name" value="CYTOCHROME P450 508A4-RELATED"/>
    <property type="match status" value="1"/>
</dbReference>
<keyword evidence="10" id="KW-1185">Reference proteome</keyword>
<dbReference type="GO" id="GO:0006805">
    <property type="term" value="P:xenobiotic metabolic process"/>
    <property type="evidence" value="ECO:0007669"/>
    <property type="project" value="TreeGrafter"/>
</dbReference>
<feature type="transmembrane region" description="Helical" evidence="8">
    <location>
        <begin position="512"/>
        <end position="532"/>
    </location>
</feature>
<dbReference type="FunFam" id="1.10.630.10:FF:000036">
    <property type="entry name" value="CYtochrome P450 family"/>
    <property type="match status" value="1"/>
</dbReference>
<dbReference type="GO" id="GO:0008395">
    <property type="term" value="F:steroid hydroxylase activity"/>
    <property type="evidence" value="ECO:0007669"/>
    <property type="project" value="TreeGrafter"/>
</dbReference>
<evidence type="ECO:0000256" key="8">
    <source>
        <dbReference type="SAM" id="Phobius"/>
    </source>
</evidence>
<evidence type="ECO:0000313" key="10">
    <source>
        <dbReference type="Proteomes" id="UP000605970"/>
    </source>
</evidence>